<gene>
    <name evidence="7" type="ORF">Q8A70_23755</name>
</gene>
<proteinExistence type="predicted"/>
<dbReference type="PANTHER" id="PTHR23501:SF154">
    <property type="entry name" value="MULTIDRUG-EFFLUX TRANSPORTER RV1634-RELATED"/>
    <property type="match status" value="1"/>
</dbReference>
<dbReference type="EMBL" id="JAUYVI010000007">
    <property type="protein sequence ID" value="MDQ7250724.1"/>
    <property type="molecule type" value="Genomic_DNA"/>
</dbReference>
<feature type="transmembrane region" description="Helical" evidence="5">
    <location>
        <begin position="401"/>
        <end position="422"/>
    </location>
</feature>
<protein>
    <submittedName>
        <fullName evidence="7">MFS transporter</fullName>
    </submittedName>
</protein>
<feature type="transmembrane region" description="Helical" evidence="5">
    <location>
        <begin position="302"/>
        <end position="321"/>
    </location>
</feature>
<keyword evidence="4 5" id="KW-0472">Membrane</keyword>
<dbReference type="InterPro" id="IPR036259">
    <property type="entry name" value="MFS_trans_sf"/>
</dbReference>
<evidence type="ECO:0000256" key="2">
    <source>
        <dbReference type="ARBA" id="ARBA00022692"/>
    </source>
</evidence>
<reference evidence="8" key="1">
    <citation type="submission" date="2023-08" db="EMBL/GenBank/DDBJ databases">
        <title>Rhodospirillaceae gen. nov., a novel taxon isolated from the Yangtze River Yuezi River estuary sludge.</title>
        <authorList>
            <person name="Ruan L."/>
        </authorList>
    </citation>
    <scope>NUCLEOTIDE SEQUENCE [LARGE SCALE GENOMIC DNA]</scope>
    <source>
        <strain evidence="8">R-7</strain>
    </source>
</reference>
<comment type="caution">
    <text evidence="7">The sequence shown here is derived from an EMBL/GenBank/DDBJ whole genome shotgun (WGS) entry which is preliminary data.</text>
</comment>
<evidence type="ECO:0000313" key="8">
    <source>
        <dbReference type="Proteomes" id="UP001230156"/>
    </source>
</evidence>
<evidence type="ECO:0000256" key="4">
    <source>
        <dbReference type="ARBA" id="ARBA00023136"/>
    </source>
</evidence>
<dbReference type="PANTHER" id="PTHR23501">
    <property type="entry name" value="MAJOR FACILITATOR SUPERFAMILY"/>
    <property type="match status" value="1"/>
</dbReference>
<keyword evidence="3 5" id="KW-1133">Transmembrane helix</keyword>
<dbReference type="SUPFAM" id="SSF103473">
    <property type="entry name" value="MFS general substrate transporter"/>
    <property type="match status" value="1"/>
</dbReference>
<feature type="transmembrane region" description="Helical" evidence="5">
    <location>
        <begin position="113"/>
        <end position="130"/>
    </location>
</feature>
<evidence type="ECO:0000256" key="1">
    <source>
        <dbReference type="ARBA" id="ARBA00004141"/>
    </source>
</evidence>
<name>A0ABU0YSN9_9PROT</name>
<dbReference type="RefSeq" id="WP_379960380.1">
    <property type="nucleotide sequence ID" value="NZ_JAUYVI010000007.1"/>
</dbReference>
<sequence>MAEEKVGWGAVFKGGLGLYTIMLNLGIGLHAVDVFIVSTVMPSVVRDIGGASYYSWTTMLYMVASIIGAATGSPMKAKFGARRAYCLGALLFLMGSVSCAVSPSMLLLLTARLVQGFGGGLIISLSMALISELYPERLRKRILGLVSSTWGVAALIGPAVGGTFAQIDFWRGAFWINAPIIVGFMLAAWFRLPERRSPPPLSMFPWRRMALLSLGVLCVGVASNWQSLIVQAALIAASVLLVWQTLRLDAAGPSKLFPSHPFSPKTTTGSASWVFFLSSMTHTVIGVFLPLALQVLHGVDPLVAGYMTASLAVCWTFASMATAHLHGRAASAAIILGQVLCCVGLGSLALFIEHVPTWVVPLLNGLVGLGLGCSNLHVTAATMRHARPGEETLTASSIPTIRSLGIAFGAAAAGVIANGAGLTDALLPADVSHAVLAVLGIGVLAPVGALILAFRFTALLAASPNPAKSAPDSAAATH</sequence>
<feature type="transmembrane region" description="Helical" evidence="5">
    <location>
        <begin position="84"/>
        <end position="107"/>
    </location>
</feature>
<evidence type="ECO:0000256" key="5">
    <source>
        <dbReference type="SAM" id="Phobius"/>
    </source>
</evidence>
<evidence type="ECO:0000259" key="6">
    <source>
        <dbReference type="PROSITE" id="PS50850"/>
    </source>
</evidence>
<dbReference type="PRINTS" id="PR01036">
    <property type="entry name" value="TCRTETB"/>
</dbReference>
<feature type="transmembrane region" description="Helical" evidence="5">
    <location>
        <begin position="273"/>
        <end position="296"/>
    </location>
</feature>
<dbReference type="PROSITE" id="PS50850">
    <property type="entry name" value="MFS"/>
    <property type="match status" value="1"/>
</dbReference>
<feature type="transmembrane region" description="Helical" evidence="5">
    <location>
        <begin position="142"/>
        <end position="167"/>
    </location>
</feature>
<comment type="subcellular location">
    <subcellularLocation>
        <location evidence="1">Membrane</location>
        <topology evidence="1">Multi-pass membrane protein</topology>
    </subcellularLocation>
</comment>
<feature type="domain" description="Major facilitator superfamily (MFS) profile" evidence="6">
    <location>
        <begin position="19"/>
        <end position="460"/>
    </location>
</feature>
<dbReference type="InterPro" id="IPR005829">
    <property type="entry name" value="Sugar_transporter_CS"/>
</dbReference>
<dbReference type="Proteomes" id="UP001230156">
    <property type="component" value="Unassembled WGS sequence"/>
</dbReference>
<keyword evidence="2 5" id="KW-0812">Transmembrane</keyword>
<dbReference type="Gene3D" id="1.20.1720.10">
    <property type="entry name" value="Multidrug resistance protein D"/>
    <property type="match status" value="1"/>
</dbReference>
<dbReference type="Gene3D" id="1.20.1250.20">
    <property type="entry name" value="MFS general substrate transporter like domains"/>
    <property type="match status" value="1"/>
</dbReference>
<feature type="transmembrane region" description="Helical" evidence="5">
    <location>
        <begin position="333"/>
        <end position="352"/>
    </location>
</feature>
<keyword evidence="8" id="KW-1185">Reference proteome</keyword>
<feature type="transmembrane region" description="Helical" evidence="5">
    <location>
        <begin position="434"/>
        <end position="454"/>
    </location>
</feature>
<evidence type="ECO:0000256" key="3">
    <source>
        <dbReference type="ARBA" id="ARBA00022989"/>
    </source>
</evidence>
<dbReference type="Pfam" id="PF07690">
    <property type="entry name" value="MFS_1"/>
    <property type="match status" value="1"/>
</dbReference>
<dbReference type="PROSITE" id="PS00217">
    <property type="entry name" value="SUGAR_TRANSPORT_2"/>
    <property type="match status" value="1"/>
</dbReference>
<evidence type="ECO:0000313" key="7">
    <source>
        <dbReference type="EMBL" id="MDQ7250724.1"/>
    </source>
</evidence>
<dbReference type="InterPro" id="IPR020846">
    <property type="entry name" value="MFS_dom"/>
</dbReference>
<feature type="transmembrane region" description="Helical" evidence="5">
    <location>
        <begin position="53"/>
        <end position="72"/>
    </location>
</feature>
<feature type="transmembrane region" description="Helical" evidence="5">
    <location>
        <begin position="173"/>
        <end position="192"/>
    </location>
</feature>
<accession>A0ABU0YSN9</accession>
<feature type="transmembrane region" description="Helical" evidence="5">
    <location>
        <begin position="358"/>
        <end position="380"/>
    </location>
</feature>
<organism evidence="7 8">
    <name type="scientific">Dongia sedimenti</name>
    <dbReference type="NCBI Taxonomy" id="3064282"/>
    <lineage>
        <taxon>Bacteria</taxon>
        <taxon>Pseudomonadati</taxon>
        <taxon>Pseudomonadota</taxon>
        <taxon>Alphaproteobacteria</taxon>
        <taxon>Rhodospirillales</taxon>
        <taxon>Dongiaceae</taxon>
        <taxon>Dongia</taxon>
    </lineage>
</organism>
<dbReference type="InterPro" id="IPR011701">
    <property type="entry name" value="MFS"/>
</dbReference>